<evidence type="ECO:0000313" key="2">
    <source>
        <dbReference type="EMBL" id="ASD29867.1"/>
    </source>
</evidence>
<feature type="transmembrane region" description="Helical" evidence="1">
    <location>
        <begin position="12"/>
        <end position="33"/>
    </location>
</feature>
<keyword evidence="1" id="KW-1133">Transmembrane helix</keyword>
<sequence length="291" mass="34376">MDKKAKIYTWSHIILIVFSLVCLHWFFILSITIPNQTGFLINRVGQWINSSSTYAYKIDPRSLFYLNYTLNFNIALNASGIASIVLFICYILTFIFNLIMIGIIRSWRPSLLHLIIAILIWFAILYLFIIIMIKPNFNQIINNSYYTWLKNVIFNDQTLTLNKKNVILNTYINHYHLPIINDPQVALLDISKHQINNENLTFNPSYNYNANLYFTKAKLIYCTYTIIGIIFIISFIYYLSEIIKRCLLVNDNWKIKQHERKDGLNIKKRKNKQEIVAPDPILEEIFKELDL</sequence>
<dbReference type="RefSeq" id="WP_006689282.1">
    <property type="nucleotide sequence ID" value="NZ_CAMQQM010000020.1"/>
</dbReference>
<accession>A0AAC9X6F8</accession>
<dbReference type="Proteomes" id="UP000197054">
    <property type="component" value="Chromosome"/>
</dbReference>
<keyword evidence="1" id="KW-0812">Transmembrane</keyword>
<keyword evidence="1" id="KW-0472">Membrane</keyword>
<feature type="transmembrane region" description="Helical" evidence="1">
    <location>
        <begin position="111"/>
        <end position="133"/>
    </location>
</feature>
<evidence type="ECO:0000313" key="3">
    <source>
        <dbReference type="Proteomes" id="UP000197054"/>
    </source>
</evidence>
<proteinExistence type="predicted"/>
<gene>
    <name evidence="2" type="ORF">CEG42_01305</name>
</gene>
<evidence type="ECO:0000256" key="1">
    <source>
        <dbReference type="SAM" id="Phobius"/>
    </source>
</evidence>
<feature type="transmembrane region" description="Helical" evidence="1">
    <location>
        <begin position="74"/>
        <end position="99"/>
    </location>
</feature>
<organism evidence="2 3">
    <name type="scientific">Ureaplasma parvum</name>
    <name type="common">Ureaplasma urealyticum biotype 1</name>
    <dbReference type="NCBI Taxonomy" id="134821"/>
    <lineage>
        <taxon>Bacteria</taxon>
        <taxon>Bacillati</taxon>
        <taxon>Mycoplasmatota</taxon>
        <taxon>Mycoplasmoidales</taxon>
        <taxon>Mycoplasmoidaceae</taxon>
        <taxon>Ureaplasma</taxon>
    </lineage>
</organism>
<protein>
    <submittedName>
        <fullName evidence="2">Uncharacterized protein</fullName>
    </submittedName>
</protein>
<dbReference type="AlphaFoldDB" id="A0AAC9X6F8"/>
<name>A0AAC9X6F8_UREPR</name>
<feature type="transmembrane region" description="Helical" evidence="1">
    <location>
        <begin position="218"/>
        <end position="239"/>
    </location>
</feature>
<dbReference type="EMBL" id="CP021991">
    <property type="protein sequence ID" value="ASD29867.1"/>
    <property type="molecule type" value="Genomic_DNA"/>
</dbReference>
<reference evidence="2 3" key="1">
    <citation type="submission" date="2017-06" db="EMBL/GenBank/DDBJ databases">
        <title>Genome Sequencing and Comparative Genomics Analysis of Five Ureaplasma Urealyticums with Different Drug Resistance.</title>
        <authorList>
            <person name="Ma L."/>
            <person name="Jia T."/>
        </authorList>
    </citation>
    <scope>NUCLEOTIDE SEQUENCE [LARGE SCALE GENOMIC DNA]</scope>
    <source>
        <strain evidence="3">hebnu uu3</strain>
    </source>
</reference>